<dbReference type="PROSITE" id="PS00868">
    <property type="entry name" value="CYS_MET_METAB_PP"/>
    <property type="match status" value="1"/>
</dbReference>
<evidence type="ECO:0000256" key="2">
    <source>
        <dbReference type="ARBA" id="ARBA00009077"/>
    </source>
</evidence>
<dbReference type="InterPro" id="IPR054542">
    <property type="entry name" value="Cys_met_metab_PP"/>
</dbReference>
<dbReference type="SUPFAM" id="SSF53383">
    <property type="entry name" value="PLP-dependent transferases"/>
    <property type="match status" value="1"/>
</dbReference>
<comment type="pathway">
    <text evidence="5">Amino-acid biosynthesis; L-methionine biosynthesis via de novo pathway; L-homocysteine from L-cystathionine: step 1/1.</text>
</comment>
<evidence type="ECO:0000256" key="1">
    <source>
        <dbReference type="ARBA" id="ARBA00001933"/>
    </source>
</evidence>
<feature type="modified residue" description="N6-(pyridoxal phosphate)lysine" evidence="8">
    <location>
        <position position="236"/>
    </location>
</feature>
<reference evidence="12" key="1">
    <citation type="submission" date="2016-11" db="EMBL/GenBank/DDBJ databases">
        <authorList>
            <person name="Varghese N."/>
            <person name="Submissions S."/>
        </authorList>
    </citation>
    <scope>NUCLEOTIDE SEQUENCE [LARGE SCALE GENOMIC DNA]</scope>
    <source>
        <strain evidence="12">DSM 22363</strain>
    </source>
</reference>
<sequence length="421" mass="46113">MGRRRGHAQSDRLIRTRPWNSALTDRPRKPLKPATQATNSGRRSEWTGAVVNPPVWRASTHLYPDVVALREGLTSNADGRFFYGRRGSPTQWSLADALTEMEPGATGTMLYPSGVAAISCALLAVLKPGDEILIADSSYDPSRSFADVFLKRMEVTAHYYDPLIGADIANLFSDKTRAILLESPGSLSFEVQDVPAICAAARKAGITTLLDNTWATSRFFPALEKGVDISIVAATKYIVGHSDVMLGAATTHDKYWNRLRRTAQQLGQVVSPDDAYLAARGLRTLEVRLRQHESSALTIARWLKEREEVGLVLHPALPDCPGHEIWKRDFLGSSGLFSFELKQGDEASRAAFVDALDLFGIGYSWGGYESLALPVDPAKHRTATEWKGKGALVRLNIGLEDPDDLIADLANAFEHYHGAGS</sequence>
<name>A0A1N6CY59_9SPHN</name>
<dbReference type="GO" id="GO:0019346">
    <property type="term" value="P:transsulfuration"/>
    <property type="evidence" value="ECO:0007669"/>
    <property type="project" value="InterPro"/>
</dbReference>
<keyword evidence="12" id="KW-1185">Reference proteome</keyword>
<accession>A0A1N6CY59</accession>
<evidence type="ECO:0000256" key="8">
    <source>
        <dbReference type="PIRSR" id="PIRSR001434-2"/>
    </source>
</evidence>
<dbReference type="Gene3D" id="3.40.640.10">
    <property type="entry name" value="Type I PLP-dependent aspartate aminotransferase-like (Major domain)"/>
    <property type="match status" value="1"/>
</dbReference>
<comment type="similarity">
    <text evidence="2 9">Belongs to the trans-sulfuration enzymes family.</text>
</comment>
<evidence type="ECO:0000256" key="6">
    <source>
        <dbReference type="ARBA" id="ARBA00047517"/>
    </source>
</evidence>
<organism evidence="11 12">
    <name type="scientific">Parasphingorhabdus marina DSM 22363</name>
    <dbReference type="NCBI Taxonomy" id="1123272"/>
    <lineage>
        <taxon>Bacteria</taxon>
        <taxon>Pseudomonadati</taxon>
        <taxon>Pseudomonadota</taxon>
        <taxon>Alphaproteobacteria</taxon>
        <taxon>Sphingomonadales</taxon>
        <taxon>Sphingomonadaceae</taxon>
        <taxon>Parasphingorhabdus</taxon>
    </lineage>
</organism>
<evidence type="ECO:0000256" key="4">
    <source>
        <dbReference type="ARBA" id="ARBA00023239"/>
    </source>
</evidence>
<dbReference type="FunFam" id="3.40.640.10:FF:000046">
    <property type="entry name" value="Cystathionine gamma-lyase"/>
    <property type="match status" value="1"/>
</dbReference>
<proteinExistence type="inferred from homology"/>
<comment type="catalytic activity">
    <reaction evidence="6">
        <text>L,L-cystathionine + H2O = L-homocysteine + pyruvate + NH4(+)</text>
        <dbReference type="Rhea" id="RHEA:13965"/>
        <dbReference type="ChEBI" id="CHEBI:15361"/>
        <dbReference type="ChEBI" id="CHEBI:15377"/>
        <dbReference type="ChEBI" id="CHEBI:28938"/>
        <dbReference type="ChEBI" id="CHEBI:58161"/>
        <dbReference type="ChEBI" id="CHEBI:58199"/>
    </reaction>
</comment>
<evidence type="ECO:0000256" key="3">
    <source>
        <dbReference type="ARBA" id="ARBA00022898"/>
    </source>
</evidence>
<dbReference type="GO" id="GO:0030170">
    <property type="term" value="F:pyridoxal phosphate binding"/>
    <property type="evidence" value="ECO:0007669"/>
    <property type="project" value="InterPro"/>
</dbReference>
<comment type="cofactor">
    <cofactor evidence="1 9">
        <name>pyridoxal 5'-phosphate</name>
        <dbReference type="ChEBI" id="CHEBI:597326"/>
    </cofactor>
</comment>
<dbReference type="EMBL" id="FSQW01000001">
    <property type="protein sequence ID" value="SIN63452.1"/>
    <property type="molecule type" value="Genomic_DNA"/>
</dbReference>
<evidence type="ECO:0000256" key="9">
    <source>
        <dbReference type="RuleBase" id="RU362118"/>
    </source>
</evidence>
<dbReference type="Pfam" id="PF01053">
    <property type="entry name" value="Cys_Met_Meta_PP"/>
    <property type="match status" value="1"/>
</dbReference>
<dbReference type="InterPro" id="IPR015421">
    <property type="entry name" value="PyrdxlP-dep_Trfase_major"/>
</dbReference>
<dbReference type="Gene3D" id="3.90.1150.10">
    <property type="entry name" value="Aspartate Aminotransferase, domain 1"/>
    <property type="match status" value="1"/>
</dbReference>
<keyword evidence="3 8" id="KW-0663">Pyridoxal phosphate</keyword>
<evidence type="ECO:0000256" key="5">
    <source>
        <dbReference type="ARBA" id="ARBA00046315"/>
    </source>
</evidence>
<dbReference type="OrthoDB" id="9790858at2"/>
<dbReference type="PANTHER" id="PTHR43500">
    <property type="entry name" value="CYSTATHIONINE BETA-LYASE-RELATED"/>
    <property type="match status" value="1"/>
</dbReference>
<dbReference type="InterPro" id="IPR006233">
    <property type="entry name" value="Cys_b_lyase_bac"/>
</dbReference>
<keyword evidence="4 11" id="KW-0456">Lyase</keyword>
<dbReference type="PANTHER" id="PTHR43500:SF1">
    <property type="entry name" value="CYSTATHIONINE BETA-LYASE-RELATED"/>
    <property type="match status" value="1"/>
</dbReference>
<gene>
    <name evidence="11" type="ORF">SAMN02745824_1237</name>
</gene>
<evidence type="ECO:0000313" key="11">
    <source>
        <dbReference type="EMBL" id="SIN63452.1"/>
    </source>
</evidence>
<evidence type="ECO:0000313" key="12">
    <source>
        <dbReference type="Proteomes" id="UP000185192"/>
    </source>
</evidence>
<dbReference type="InterPro" id="IPR015424">
    <property type="entry name" value="PyrdxlP-dep_Trfase"/>
</dbReference>
<feature type="region of interest" description="Disordered" evidence="10">
    <location>
        <begin position="1"/>
        <end position="46"/>
    </location>
</feature>
<dbReference type="NCBIfam" id="TIGR01324">
    <property type="entry name" value="cysta_beta_ly_B"/>
    <property type="match status" value="1"/>
</dbReference>
<dbReference type="Proteomes" id="UP000185192">
    <property type="component" value="Unassembled WGS sequence"/>
</dbReference>
<dbReference type="PIRSF" id="PIRSF001434">
    <property type="entry name" value="CGS"/>
    <property type="match status" value="1"/>
</dbReference>
<dbReference type="STRING" id="1123272.SAMN02745824_1237"/>
<dbReference type="AlphaFoldDB" id="A0A1N6CY59"/>
<protein>
    <submittedName>
        <fullName evidence="11">Cystathionine beta-lyase</fullName>
    </submittedName>
</protein>
<evidence type="ECO:0000256" key="10">
    <source>
        <dbReference type="SAM" id="MobiDB-lite"/>
    </source>
</evidence>
<dbReference type="GO" id="GO:0019450">
    <property type="term" value="P:L-cysteine catabolic process to pyruvate"/>
    <property type="evidence" value="ECO:0007669"/>
    <property type="project" value="TreeGrafter"/>
</dbReference>
<evidence type="ECO:0000256" key="7">
    <source>
        <dbReference type="ARBA" id="ARBA00047625"/>
    </source>
</evidence>
<dbReference type="InterPro" id="IPR000277">
    <property type="entry name" value="Cys/Met-Metab_PyrdxlP-dep_enz"/>
</dbReference>
<comment type="catalytic activity">
    <reaction evidence="7">
        <text>an S-substituted L-cysteine + H2O = a thiol + pyruvate + NH4(+)</text>
        <dbReference type="Rhea" id="RHEA:18121"/>
        <dbReference type="ChEBI" id="CHEBI:15361"/>
        <dbReference type="ChEBI" id="CHEBI:15377"/>
        <dbReference type="ChEBI" id="CHEBI:28938"/>
        <dbReference type="ChEBI" id="CHEBI:29256"/>
        <dbReference type="ChEBI" id="CHEBI:58717"/>
        <dbReference type="EC" id="4.4.1.13"/>
    </reaction>
</comment>
<dbReference type="InterPro" id="IPR015422">
    <property type="entry name" value="PyrdxlP-dep_Trfase_small"/>
</dbReference>
<dbReference type="GO" id="GO:0047804">
    <property type="term" value="F:cysteine-S-conjugate beta-lyase activity"/>
    <property type="evidence" value="ECO:0007669"/>
    <property type="project" value="UniProtKB-EC"/>
</dbReference>